<dbReference type="PANTHER" id="PTHR30627:SF2">
    <property type="entry name" value="PEPTIDOGLYCAN D,D-TRANSPEPTIDASE MRDA"/>
    <property type="match status" value="1"/>
</dbReference>
<evidence type="ECO:0000256" key="6">
    <source>
        <dbReference type="ARBA" id="ARBA00022984"/>
    </source>
</evidence>
<evidence type="ECO:0000256" key="5">
    <source>
        <dbReference type="ARBA" id="ARBA00022960"/>
    </source>
</evidence>
<dbReference type="Gene3D" id="3.90.1310.10">
    <property type="entry name" value="Penicillin-binding protein 2a (Domain 2)"/>
    <property type="match status" value="1"/>
</dbReference>
<evidence type="ECO:0000256" key="1">
    <source>
        <dbReference type="ARBA" id="ARBA00004167"/>
    </source>
</evidence>
<comment type="caution">
    <text evidence="12">The sequence shown here is derived from an EMBL/GenBank/DDBJ whole genome shotgun (WGS) entry which is preliminary data.</text>
</comment>
<dbReference type="GO" id="GO:0008658">
    <property type="term" value="F:penicillin binding"/>
    <property type="evidence" value="ECO:0007669"/>
    <property type="project" value="InterPro"/>
</dbReference>
<evidence type="ECO:0000259" key="10">
    <source>
        <dbReference type="Pfam" id="PF00905"/>
    </source>
</evidence>
<keyword evidence="3" id="KW-1003">Cell membrane</keyword>
<evidence type="ECO:0000313" key="12">
    <source>
        <dbReference type="EMBL" id="PIU03652.1"/>
    </source>
</evidence>
<evidence type="ECO:0000256" key="3">
    <source>
        <dbReference type="ARBA" id="ARBA00022475"/>
    </source>
</evidence>
<keyword evidence="5" id="KW-0133">Cell shape</keyword>
<evidence type="ECO:0000256" key="4">
    <source>
        <dbReference type="ARBA" id="ARBA00022692"/>
    </source>
</evidence>
<dbReference type="InterPro" id="IPR050515">
    <property type="entry name" value="Beta-lactam/transpept"/>
</dbReference>
<organism evidence="12 13">
    <name type="scientific">Candidatus Shapirobacteria bacterium CG08_land_8_20_14_0_20_39_18</name>
    <dbReference type="NCBI Taxonomy" id="1974883"/>
    <lineage>
        <taxon>Bacteria</taxon>
        <taxon>Candidatus Shapironibacteriota</taxon>
    </lineage>
</organism>
<dbReference type="InterPro" id="IPR001460">
    <property type="entry name" value="PCN-bd_Tpept"/>
</dbReference>
<keyword evidence="9" id="KW-0961">Cell wall biogenesis/degradation</keyword>
<accession>A0A2M6XDB6</accession>
<evidence type="ECO:0000256" key="8">
    <source>
        <dbReference type="ARBA" id="ARBA00023136"/>
    </source>
</evidence>
<evidence type="ECO:0000313" key="13">
    <source>
        <dbReference type="Proteomes" id="UP000228996"/>
    </source>
</evidence>
<keyword evidence="8" id="KW-0472">Membrane</keyword>
<dbReference type="InterPro" id="IPR036138">
    <property type="entry name" value="PBP_dimer_sf"/>
</dbReference>
<dbReference type="GO" id="GO:0005886">
    <property type="term" value="C:plasma membrane"/>
    <property type="evidence" value="ECO:0007669"/>
    <property type="project" value="TreeGrafter"/>
</dbReference>
<dbReference type="GO" id="GO:0008800">
    <property type="term" value="F:beta-lactamase activity"/>
    <property type="evidence" value="ECO:0007669"/>
    <property type="project" value="UniProtKB-EC"/>
</dbReference>
<dbReference type="SUPFAM" id="SSF56519">
    <property type="entry name" value="Penicillin binding protein dimerisation domain"/>
    <property type="match status" value="1"/>
</dbReference>
<dbReference type="EMBL" id="PEYO01000012">
    <property type="protein sequence ID" value="PIU03652.1"/>
    <property type="molecule type" value="Genomic_DNA"/>
</dbReference>
<proteinExistence type="predicted"/>
<evidence type="ECO:0000259" key="11">
    <source>
        <dbReference type="Pfam" id="PF03717"/>
    </source>
</evidence>
<feature type="domain" description="Penicillin-binding protein dimerisation" evidence="11">
    <location>
        <begin position="98"/>
        <end position="172"/>
    </location>
</feature>
<dbReference type="GO" id="GO:0071555">
    <property type="term" value="P:cell wall organization"/>
    <property type="evidence" value="ECO:0007669"/>
    <property type="project" value="TreeGrafter"/>
</dbReference>
<evidence type="ECO:0000256" key="2">
    <source>
        <dbReference type="ARBA" id="ARBA00004236"/>
    </source>
</evidence>
<reference evidence="13" key="1">
    <citation type="submission" date="2017-09" db="EMBL/GenBank/DDBJ databases">
        <title>Depth-based differentiation of microbial function through sediment-hosted aquifers and enrichment of novel symbionts in the deep terrestrial subsurface.</title>
        <authorList>
            <person name="Probst A.J."/>
            <person name="Ladd B."/>
            <person name="Jarett J.K."/>
            <person name="Geller-Mcgrath D.E."/>
            <person name="Sieber C.M.K."/>
            <person name="Emerson J.B."/>
            <person name="Anantharaman K."/>
            <person name="Thomas B.C."/>
            <person name="Malmstrom R."/>
            <person name="Stieglmeier M."/>
            <person name="Klingl A."/>
            <person name="Woyke T."/>
            <person name="Ryan C.M."/>
            <person name="Banfield J.F."/>
        </authorList>
    </citation>
    <scope>NUCLEOTIDE SEQUENCE [LARGE SCALE GENOMIC DNA]</scope>
</reference>
<comment type="subcellular location">
    <subcellularLocation>
        <location evidence="2">Cell membrane</location>
    </subcellularLocation>
    <subcellularLocation>
        <location evidence="1">Membrane</location>
        <topology evidence="1">Single-pass membrane protein</topology>
    </subcellularLocation>
</comment>
<dbReference type="SUPFAM" id="SSF56601">
    <property type="entry name" value="beta-lactamase/transpeptidase-like"/>
    <property type="match status" value="1"/>
</dbReference>
<keyword evidence="4" id="KW-0812">Transmembrane</keyword>
<evidence type="ECO:0000256" key="9">
    <source>
        <dbReference type="ARBA" id="ARBA00023316"/>
    </source>
</evidence>
<dbReference type="Proteomes" id="UP000228996">
    <property type="component" value="Unassembled WGS sequence"/>
</dbReference>
<dbReference type="AlphaFoldDB" id="A0A2M6XDB6"/>
<evidence type="ECO:0008006" key="14">
    <source>
        <dbReference type="Google" id="ProtNLM"/>
    </source>
</evidence>
<dbReference type="GO" id="GO:0046677">
    <property type="term" value="P:response to antibiotic"/>
    <property type="evidence" value="ECO:0007669"/>
    <property type="project" value="UniProtKB-KW"/>
</dbReference>
<dbReference type="Gene3D" id="3.40.710.10">
    <property type="entry name" value="DD-peptidase/beta-lactamase superfamily"/>
    <property type="match status" value="1"/>
</dbReference>
<dbReference type="PANTHER" id="PTHR30627">
    <property type="entry name" value="PEPTIDOGLYCAN D,D-TRANSPEPTIDASE"/>
    <property type="match status" value="1"/>
</dbReference>
<sequence length="518" mass="55684">MNKRYLLFYSLLIIGFLILVGRLVQLTIIEGAVNRGSADNQRLRLRKISALRGIIYDRNGNSLVRNTPVFKICSGQPNQCREIDQLKALQMEAANQDANLVIDNGRQYLYGQATAHLLGYLSEASETEVRNGTRDAGQKIGRSGMEQQYNQTLKGTDGGELVEVNTNGETLRAIGKKEPVAGKDLYLTVDANLQKVAYQALEGKKGAVVASNPKTGEILALVSSPSFDSSQIAQGLNDSNLPLFNRAIGGVYPPGSTFKIIVAAAGLESGTINSQILINDPGIINVNGYHYSNWYFTQYGKTEGLINITTALKRSTDTFFYQLGEMTGAPKIIDWAKKFGVGNYTGIDLDGETTGFMPDPQTGTWFLGNTYHLSIGQGALGLTPLQVNQMTSVIASGGKLCKPTLISDNQNTRQSDCQNIGIKPETIKIITEGMKEACSTGGTAFPLFGFQPEVACKTGTAEYGDPQGKTHAWLTAFAPADKPEIAVTVLVEGGGGGGEGSAVAAPIAKKVLEEYFRK</sequence>
<name>A0A2M6XDB6_9BACT</name>
<dbReference type="Pfam" id="PF03717">
    <property type="entry name" value="PBP_dimer"/>
    <property type="match status" value="1"/>
</dbReference>
<keyword evidence="6" id="KW-0573">Peptidoglycan synthesis</keyword>
<evidence type="ECO:0000256" key="7">
    <source>
        <dbReference type="ARBA" id="ARBA00022989"/>
    </source>
</evidence>
<dbReference type="Pfam" id="PF00905">
    <property type="entry name" value="Transpeptidase"/>
    <property type="match status" value="1"/>
</dbReference>
<keyword evidence="7" id="KW-1133">Transmembrane helix</keyword>
<dbReference type="InterPro" id="IPR005311">
    <property type="entry name" value="PBP_dimer"/>
</dbReference>
<gene>
    <name evidence="12" type="ORF">COT44_02060</name>
</gene>
<dbReference type="InterPro" id="IPR012338">
    <property type="entry name" value="Beta-lactam/transpept-like"/>
</dbReference>
<feature type="domain" description="Penicillin-binding protein transpeptidase" evidence="10">
    <location>
        <begin position="206"/>
        <end position="513"/>
    </location>
</feature>
<protein>
    <recommendedName>
        <fullName evidence="14">Penicillin-binding protein 2</fullName>
    </recommendedName>
</protein>